<dbReference type="AlphaFoldDB" id="A0A0P8A4R0"/>
<proteinExistence type="predicted"/>
<evidence type="ECO:0000313" key="2">
    <source>
        <dbReference type="Proteomes" id="UP000050360"/>
    </source>
</evidence>
<name>A0A0P8A4R0_9EURY</name>
<organism evidence="1 2">
    <name type="scientific">Candidatus Methanoperedens nitratireducens</name>
    <dbReference type="NCBI Taxonomy" id="1392998"/>
    <lineage>
        <taxon>Archaea</taxon>
        <taxon>Methanobacteriati</taxon>
        <taxon>Methanobacteriota</taxon>
        <taxon>Stenosarchaea group</taxon>
        <taxon>Methanomicrobia</taxon>
        <taxon>Methanosarcinales</taxon>
        <taxon>ANME-2 cluster</taxon>
        <taxon>Candidatus Methanoperedentaceae</taxon>
        <taxon>Candidatus Methanoperedens</taxon>
    </lineage>
</organism>
<dbReference type="InterPro" id="IPR035965">
    <property type="entry name" value="PAS-like_dom_sf"/>
</dbReference>
<accession>A0A0P8A4R0</accession>
<gene>
    <name evidence="1" type="ORF">MPEBLZ_02314</name>
</gene>
<sequence length="131" mass="15078">MAIESKAHPHEELIKGVYEQLKEVLEESKQAIYVYLDDQHMTYNQRFASLLGYKSVEELSKVKEPFIEAFVMDKSQDILVHAYRHAMEDKIGSCIEISLKKKTGESINVKMILVPISYMGELLALHFISKT</sequence>
<protein>
    <recommendedName>
        <fullName evidence="3">Sensory transduction histidine kinase</fullName>
    </recommendedName>
</protein>
<dbReference type="Proteomes" id="UP000050360">
    <property type="component" value="Unassembled WGS sequence"/>
</dbReference>
<reference evidence="1 2" key="1">
    <citation type="submission" date="2015-09" db="EMBL/GenBank/DDBJ databases">
        <title>A metagenomics-based metabolic model of nitrate-dependent anaerobic oxidation of methane by Methanoperedens-like archaea.</title>
        <authorList>
            <person name="Arshad A."/>
            <person name="Speth D.R."/>
            <person name="De Graaf R.M."/>
            <person name="Op Den Camp H.J."/>
            <person name="Jetten M.S."/>
            <person name="Welte C.U."/>
        </authorList>
    </citation>
    <scope>NUCLEOTIDE SEQUENCE [LARGE SCALE GENOMIC DNA]</scope>
</reference>
<comment type="caution">
    <text evidence="1">The sequence shown here is derived from an EMBL/GenBank/DDBJ whole genome shotgun (WGS) entry which is preliminary data.</text>
</comment>
<evidence type="ECO:0008006" key="3">
    <source>
        <dbReference type="Google" id="ProtNLM"/>
    </source>
</evidence>
<dbReference type="EMBL" id="LKCM01000177">
    <property type="protein sequence ID" value="KPQ43132.1"/>
    <property type="molecule type" value="Genomic_DNA"/>
</dbReference>
<dbReference type="Gene3D" id="3.30.450.20">
    <property type="entry name" value="PAS domain"/>
    <property type="match status" value="1"/>
</dbReference>
<evidence type="ECO:0000313" key="1">
    <source>
        <dbReference type="EMBL" id="KPQ43132.1"/>
    </source>
</evidence>
<dbReference type="SUPFAM" id="SSF55785">
    <property type="entry name" value="PYP-like sensor domain (PAS domain)"/>
    <property type="match status" value="1"/>
</dbReference>